<dbReference type="EMBL" id="CP159373">
    <property type="protein sequence ID" value="XCN74550.1"/>
    <property type="molecule type" value="Genomic_DNA"/>
</dbReference>
<dbReference type="InterPro" id="IPR013525">
    <property type="entry name" value="ABC2_TM"/>
</dbReference>
<reference evidence="8" key="1">
    <citation type="journal article" date="2024" name="Syst. Appl. Microbiol.">
        <title>First single-strain enrichments of Electrothrix cable bacteria, description of E. aestuarii sp. nov. and E. rattekaaiensis sp. nov., and proposal of a cable bacteria taxonomy following the rules of the SeqCode.</title>
        <authorList>
            <person name="Plum-Jensen L.E."/>
            <person name="Schramm A."/>
            <person name="Marshall I.P.G."/>
        </authorList>
    </citation>
    <scope>NUCLEOTIDE SEQUENCE</scope>
    <source>
        <strain evidence="8">Rat1</strain>
    </source>
</reference>
<dbReference type="InterPro" id="IPR000412">
    <property type="entry name" value="ABC_2_transport"/>
</dbReference>
<evidence type="ECO:0000256" key="5">
    <source>
        <dbReference type="ARBA" id="ARBA00023136"/>
    </source>
</evidence>
<feature type="transmembrane region" description="Helical" evidence="6">
    <location>
        <begin position="282"/>
        <end position="304"/>
    </location>
</feature>
<dbReference type="PANTHER" id="PTHR30294">
    <property type="entry name" value="MEMBRANE COMPONENT OF ABC TRANSPORTER YHHJ-RELATED"/>
    <property type="match status" value="1"/>
</dbReference>
<evidence type="ECO:0000256" key="3">
    <source>
        <dbReference type="ARBA" id="ARBA00022692"/>
    </source>
</evidence>
<comment type="subcellular location">
    <subcellularLocation>
        <location evidence="1">Cell membrane</location>
        <topology evidence="1">Multi-pass membrane protein</topology>
    </subcellularLocation>
</comment>
<evidence type="ECO:0000313" key="8">
    <source>
        <dbReference type="EMBL" id="XCN74550.1"/>
    </source>
</evidence>
<dbReference type="PANTHER" id="PTHR30294:SF38">
    <property type="entry name" value="TRANSPORT PERMEASE PROTEIN"/>
    <property type="match status" value="1"/>
</dbReference>
<dbReference type="PRINTS" id="PR00164">
    <property type="entry name" value="ABC2TRNSPORT"/>
</dbReference>
<evidence type="ECO:0000259" key="7">
    <source>
        <dbReference type="Pfam" id="PF12698"/>
    </source>
</evidence>
<evidence type="ECO:0000256" key="6">
    <source>
        <dbReference type="SAM" id="Phobius"/>
    </source>
</evidence>
<dbReference type="Pfam" id="PF12698">
    <property type="entry name" value="ABC2_membrane_3"/>
    <property type="match status" value="1"/>
</dbReference>
<feature type="transmembrane region" description="Helical" evidence="6">
    <location>
        <begin position="324"/>
        <end position="346"/>
    </location>
</feature>
<evidence type="ECO:0000256" key="1">
    <source>
        <dbReference type="ARBA" id="ARBA00004651"/>
    </source>
</evidence>
<dbReference type="KEGG" id="eaj:Q3M24_07345"/>
<dbReference type="GO" id="GO:0043190">
    <property type="term" value="C:ATP-binding cassette (ABC) transporter complex"/>
    <property type="evidence" value="ECO:0007669"/>
    <property type="project" value="InterPro"/>
</dbReference>
<accession>A0AAU8LZK7</accession>
<sequence>MMGRLFAAVVKELLLLRRDRAGLAVLFLMPVFLVVAITLVQKNVMELTGQSKTRLLMADLDKGNLGKALSDSLEEGNVEIIRHAAGQVSLEVIQAAVQNGDFQVGLVIPAGSSERLRAEAEAIFTERDEKTSSDVSSLIPIYLFFDPAVMPGFRTGLSAQLRMTLEKLALQAKAEQLQKELEKQSNIMLPWPVASGLSGKRIATVFDQSLFEVSDPASAQVSGQTSEQGEVVSEYNPVQQNVPAWALFGIFFTAIPIAGGLLQERRSGIQLRLSTLPVSPVLLLTAKVLAYLAVCCCQFSLITLVGAHFFPVLDLPAFSLGQDILFLLVVVLLTGLAACGYGIFLGTVCRTYEQASTLGSTTIVAAAALGGVMVPVYAMPQIMQRLSIISPLNWGLTAFHDILLRGDSLALVQGDLLRLGCFFLVTILLAWKFQGWNSKI</sequence>
<name>A0AAU8LZK7_9BACT</name>
<feature type="domain" description="ABC-2 type transporter transmembrane" evidence="7">
    <location>
        <begin position="22"/>
        <end position="432"/>
    </location>
</feature>
<keyword evidence="3 6" id="KW-0812">Transmembrane</keyword>
<evidence type="ECO:0000256" key="2">
    <source>
        <dbReference type="ARBA" id="ARBA00022475"/>
    </source>
</evidence>
<keyword evidence="2" id="KW-1003">Cell membrane</keyword>
<feature type="transmembrane region" description="Helical" evidence="6">
    <location>
        <begin position="242"/>
        <end position="262"/>
    </location>
</feature>
<dbReference type="GO" id="GO:0140359">
    <property type="term" value="F:ABC-type transporter activity"/>
    <property type="evidence" value="ECO:0007669"/>
    <property type="project" value="InterPro"/>
</dbReference>
<reference evidence="8" key="2">
    <citation type="submission" date="2024-06" db="EMBL/GenBank/DDBJ databases">
        <authorList>
            <person name="Plum-Jensen L.E."/>
            <person name="Schramm A."/>
            <person name="Marshall I.P.G."/>
        </authorList>
    </citation>
    <scope>NUCLEOTIDE SEQUENCE</scope>
    <source>
        <strain evidence="8">Rat1</strain>
    </source>
</reference>
<dbReference type="AlphaFoldDB" id="A0AAU8LZK7"/>
<keyword evidence="4 6" id="KW-1133">Transmembrane helix</keyword>
<protein>
    <submittedName>
        <fullName evidence="8">ABC transporter permease</fullName>
    </submittedName>
</protein>
<evidence type="ECO:0000256" key="4">
    <source>
        <dbReference type="ARBA" id="ARBA00022989"/>
    </source>
</evidence>
<organism evidence="8">
    <name type="scientific">Candidatus Electrothrix aestuarii</name>
    <dbReference type="NCBI Taxonomy" id="3062594"/>
    <lineage>
        <taxon>Bacteria</taxon>
        <taxon>Pseudomonadati</taxon>
        <taxon>Thermodesulfobacteriota</taxon>
        <taxon>Desulfobulbia</taxon>
        <taxon>Desulfobulbales</taxon>
        <taxon>Desulfobulbaceae</taxon>
        <taxon>Candidatus Electrothrix</taxon>
    </lineage>
</organism>
<feature type="transmembrane region" description="Helical" evidence="6">
    <location>
        <begin position="416"/>
        <end position="434"/>
    </location>
</feature>
<feature type="transmembrane region" description="Helical" evidence="6">
    <location>
        <begin position="358"/>
        <end position="380"/>
    </location>
</feature>
<keyword evidence="5 6" id="KW-0472">Membrane</keyword>
<proteinExistence type="predicted"/>
<dbReference type="InterPro" id="IPR051449">
    <property type="entry name" value="ABC-2_transporter_component"/>
</dbReference>
<feature type="transmembrane region" description="Helical" evidence="6">
    <location>
        <begin position="21"/>
        <end position="40"/>
    </location>
</feature>
<gene>
    <name evidence="8" type="ORF">Q3M24_07345</name>
</gene>